<feature type="transmembrane region" description="Helical" evidence="1">
    <location>
        <begin position="29"/>
        <end position="47"/>
    </location>
</feature>
<dbReference type="RefSeq" id="WP_188454091.1">
    <property type="nucleotide sequence ID" value="NZ_BMFR01000002.1"/>
</dbReference>
<name>A0A917LZF2_9BACI</name>
<sequence length="69" mass="8110">MKKFLIYIFVILLAATVVSFYLGYFNFGIVTGALLIMLALGAANLYSQKNREYLHGKRHEDYVRRRHKR</sequence>
<evidence type="ECO:0000313" key="3">
    <source>
        <dbReference type="Proteomes" id="UP000622860"/>
    </source>
</evidence>
<keyword evidence="1" id="KW-1133">Transmembrane helix</keyword>
<evidence type="ECO:0000256" key="1">
    <source>
        <dbReference type="SAM" id="Phobius"/>
    </source>
</evidence>
<dbReference type="EMBL" id="BMFR01000002">
    <property type="protein sequence ID" value="GGG66985.1"/>
    <property type="molecule type" value="Genomic_DNA"/>
</dbReference>
<protein>
    <submittedName>
        <fullName evidence="2">Uncharacterized protein</fullName>
    </submittedName>
</protein>
<reference evidence="2" key="2">
    <citation type="submission" date="2020-09" db="EMBL/GenBank/DDBJ databases">
        <authorList>
            <person name="Sun Q."/>
            <person name="Zhou Y."/>
        </authorList>
    </citation>
    <scope>NUCLEOTIDE SEQUENCE</scope>
    <source>
        <strain evidence="2">CGMCC 1.12754</strain>
    </source>
</reference>
<comment type="caution">
    <text evidence="2">The sequence shown here is derived from an EMBL/GenBank/DDBJ whole genome shotgun (WGS) entry which is preliminary data.</text>
</comment>
<gene>
    <name evidence="2" type="ORF">GCM10011398_08360</name>
</gene>
<evidence type="ECO:0000313" key="2">
    <source>
        <dbReference type="EMBL" id="GGG66985.1"/>
    </source>
</evidence>
<keyword evidence="1" id="KW-0812">Transmembrane</keyword>
<reference evidence="2" key="1">
    <citation type="journal article" date="2014" name="Int. J. Syst. Evol. Microbiol.">
        <title>Complete genome sequence of Corynebacterium casei LMG S-19264T (=DSM 44701T), isolated from a smear-ripened cheese.</title>
        <authorList>
            <consortium name="US DOE Joint Genome Institute (JGI-PGF)"/>
            <person name="Walter F."/>
            <person name="Albersmeier A."/>
            <person name="Kalinowski J."/>
            <person name="Ruckert C."/>
        </authorList>
    </citation>
    <scope>NUCLEOTIDE SEQUENCE</scope>
    <source>
        <strain evidence="2">CGMCC 1.12754</strain>
    </source>
</reference>
<dbReference type="Proteomes" id="UP000622860">
    <property type="component" value="Unassembled WGS sequence"/>
</dbReference>
<proteinExistence type="predicted"/>
<keyword evidence="3" id="KW-1185">Reference proteome</keyword>
<organism evidence="2 3">
    <name type="scientific">Virgibacillus oceani</name>
    <dbReference type="NCBI Taxonomy" id="1479511"/>
    <lineage>
        <taxon>Bacteria</taxon>
        <taxon>Bacillati</taxon>
        <taxon>Bacillota</taxon>
        <taxon>Bacilli</taxon>
        <taxon>Bacillales</taxon>
        <taxon>Bacillaceae</taxon>
        <taxon>Virgibacillus</taxon>
    </lineage>
</organism>
<dbReference type="AlphaFoldDB" id="A0A917LZF2"/>
<keyword evidence="1" id="KW-0472">Membrane</keyword>
<accession>A0A917LZF2</accession>